<comment type="similarity">
    <text evidence="1 3">Belongs to the GroES chaperonin family.</text>
</comment>
<dbReference type="EMBL" id="BLAE01000023">
    <property type="protein sequence ID" value="GES10688.1"/>
    <property type="molecule type" value="Genomic_DNA"/>
</dbReference>
<dbReference type="PRINTS" id="PR00297">
    <property type="entry name" value="CHAPERONIN10"/>
</dbReference>
<dbReference type="GO" id="GO:0051082">
    <property type="term" value="F:unfolded protein binding"/>
    <property type="evidence" value="ECO:0007669"/>
    <property type="project" value="TreeGrafter"/>
</dbReference>
<reference evidence="4 5" key="1">
    <citation type="submission" date="2019-10" db="EMBL/GenBank/DDBJ databases">
        <title>Whole genome shotgun sequence of Acrocarpospora macrocephala NBRC 16266.</title>
        <authorList>
            <person name="Ichikawa N."/>
            <person name="Kimura A."/>
            <person name="Kitahashi Y."/>
            <person name="Komaki H."/>
            <person name="Oguchi A."/>
        </authorList>
    </citation>
    <scope>NUCLEOTIDE SEQUENCE [LARGE SCALE GENOMIC DNA]</scope>
    <source>
        <strain evidence="4 5">NBRC 16266</strain>
    </source>
</reference>
<evidence type="ECO:0000256" key="2">
    <source>
        <dbReference type="ARBA" id="ARBA00023186"/>
    </source>
</evidence>
<comment type="caution">
    <text evidence="4">The sequence shown here is derived from an EMBL/GenBank/DDBJ whole genome shotgun (WGS) entry which is preliminary data.</text>
</comment>
<sequence>MATCRRKPSKLLNVADPKFEIQMLHDRVMVKVEQETEERRSTAGIVIPATVKMENRLLWGEVTGVGANARSVKVGDKVLFSPEDQPEVEVHGQIYLVMRERDLHAVATPQTDHGTGLYL</sequence>
<dbReference type="GO" id="GO:0051087">
    <property type="term" value="F:protein-folding chaperone binding"/>
    <property type="evidence" value="ECO:0007669"/>
    <property type="project" value="TreeGrafter"/>
</dbReference>
<protein>
    <recommendedName>
        <fullName evidence="3">10 kDa chaperonin</fullName>
    </recommendedName>
</protein>
<evidence type="ECO:0000313" key="5">
    <source>
        <dbReference type="Proteomes" id="UP000331127"/>
    </source>
</evidence>
<dbReference type="GO" id="GO:0044183">
    <property type="term" value="F:protein folding chaperone"/>
    <property type="evidence" value="ECO:0007669"/>
    <property type="project" value="InterPro"/>
</dbReference>
<keyword evidence="2 3" id="KW-0143">Chaperone</keyword>
<dbReference type="InterPro" id="IPR037124">
    <property type="entry name" value="Chaperonin_GroES_sf"/>
</dbReference>
<dbReference type="CDD" id="cd00320">
    <property type="entry name" value="cpn10"/>
    <property type="match status" value="1"/>
</dbReference>
<proteinExistence type="inferred from homology"/>
<dbReference type="Proteomes" id="UP000331127">
    <property type="component" value="Unassembled WGS sequence"/>
</dbReference>
<organism evidence="4 5">
    <name type="scientific">Acrocarpospora macrocephala</name>
    <dbReference type="NCBI Taxonomy" id="150177"/>
    <lineage>
        <taxon>Bacteria</taxon>
        <taxon>Bacillati</taxon>
        <taxon>Actinomycetota</taxon>
        <taxon>Actinomycetes</taxon>
        <taxon>Streptosporangiales</taxon>
        <taxon>Streptosporangiaceae</taxon>
        <taxon>Acrocarpospora</taxon>
    </lineage>
</organism>
<evidence type="ECO:0000256" key="3">
    <source>
        <dbReference type="RuleBase" id="RU000535"/>
    </source>
</evidence>
<dbReference type="PANTHER" id="PTHR10772">
    <property type="entry name" value="10 KDA HEAT SHOCK PROTEIN"/>
    <property type="match status" value="1"/>
</dbReference>
<evidence type="ECO:0000313" key="4">
    <source>
        <dbReference type="EMBL" id="GES10688.1"/>
    </source>
</evidence>
<evidence type="ECO:0000256" key="1">
    <source>
        <dbReference type="ARBA" id="ARBA00006975"/>
    </source>
</evidence>
<name>A0A5M3WX23_9ACTN</name>
<gene>
    <name evidence="4" type="primary">groE</name>
    <name evidence="4" type="ORF">Amac_042850</name>
</gene>
<dbReference type="Gene3D" id="2.30.33.40">
    <property type="entry name" value="GroES chaperonin"/>
    <property type="match status" value="1"/>
</dbReference>
<dbReference type="GO" id="GO:0046872">
    <property type="term" value="F:metal ion binding"/>
    <property type="evidence" value="ECO:0007669"/>
    <property type="project" value="TreeGrafter"/>
</dbReference>
<comment type="function">
    <text evidence="3">Together with the chaperonin GroEL, plays an essential role in assisting protein folding. The GroEL-GroES system forms a nano-cage that allows encapsulation of the non-native substrate proteins and provides a physical environment optimized to promote and accelerate protein folding. GroES binds to the apical surface of the GroEL ring, thereby capping the opening of the GroEL channel.</text>
</comment>
<dbReference type="PANTHER" id="PTHR10772:SF58">
    <property type="entry name" value="CO-CHAPERONIN GROES"/>
    <property type="match status" value="1"/>
</dbReference>
<accession>A0A5M3WX23</accession>
<comment type="subunit">
    <text evidence="3">Heptamer of 7 subunits arranged in a ring.</text>
</comment>
<dbReference type="InterPro" id="IPR011032">
    <property type="entry name" value="GroES-like_sf"/>
</dbReference>
<keyword evidence="5" id="KW-1185">Reference proteome</keyword>
<dbReference type="AlphaFoldDB" id="A0A5M3WX23"/>
<dbReference type="Pfam" id="PF00166">
    <property type="entry name" value="Cpn10"/>
    <property type="match status" value="1"/>
</dbReference>
<dbReference type="SUPFAM" id="SSF50129">
    <property type="entry name" value="GroES-like"/>
    <property type="match status" value="1"/>
</dbReference>
<dbReference type="SMART" id="SM00883">
    <property type="entry name" value="Cpn10"/>
    <property type="match status" value="1"/>
</dbReference>
<dbReference type="InterPro" id="IPR020818">
    <property type="entry name" value="Chaperonin_GroES"/>
</dbReference>
<dbReference type="GO" id="GO:0005524">
    <property type="term" value="F:ATP binding"/>
    <property type="evidence" value="ECO:0007669"/>
    <property type="project" value="InterPro"/>
</dbReference>